<evidence type="ECO:0000313" key="7">
    <source>
        <dbReference type="EMBL" id="MFD2234482.1"/>
    </source>
</evidence>
<evidence type="ECO:0000313" key="8">
    <source>
        <dbReference type="Proteomes" id="UP001597296"/>
    </source>
</evidence>
<organism evidence="7 8">
    <name type="scientific">Phaeospirillum tilakii</name>
    <dbReference type="NCBI Taxonomy" id="741673"/>
    <lineage>
        <taxon>Bacteria</taxon>
        <taxon>Pseudomonadati</taxon>
        <taxon>Pseudomonadota</taxon>
        <taxon>Alphaproteobacteria</taxon>
        <taxon>Rhodospirillales</taxon>
        <taxon>Rhodospirillaceae</taxon>
        <taxon>Phaeospirillum</taxon>
    </lineage>
</organism>
<dbReference type="PANTHER" id="PTHR34824:SF1">
    <property type="entry name" value="HEAT-INDUCIBLE TRANSCRIPTION REPRESSOR HRCA"/>
    <property type="match status" value="1"/>
</dbReference>
<dbReference type="SUPFAM" id="SSF55781">
    <property type="entry name" value="GAF domain-like"/>
    <property type="match status" value="1"/>
</dbReference>
<dbReference type="SUPFAM" id="SSF46785">
    <property type="entry name" value="Winged helix' DNA-binding domain"/>
    <property type="match status" value="1"/>
</dbReference>
<protein>
    <recommendedName>
        <fullName evidence="5">Heat-inducible transcription repressor HrcA</fullName>
    </recommendedName>
</protein>
<accession>A0ABW5CES3</accession>
<dbReference type="Gene3D" id="3.30.390.60">
    <property type="entry name" value="Heat-inducible transcription repressor hrca homolog, domain 3"/>
    <property type="match status" value="1"/>
</dbReference>
<proteinExistence type="inferred from homology"/>
<keyword evidence="1 5" id="KW-0678">Repressor</keyword>
<keyword evidence="4 5" id="KW-0804">Transcription</keyword>
<name>A0ABW5CES3_9PROT</name>
<dbReference type="InterPro" id="IPR002571">
    <property type="entry name" value="HrcA"/>
</dbReference>
<keyword evidence="3 5" id="KW-0346">Stress response</keyword>
<dbReference type="RefSeq" id="WP_377316735.1">
    <property type="nucleotide sequence ID" value="NZ_JBHUIY010000022.1"/>
</dbReference>
<sequence>MVRGKAPVVTELNERSREIFRRIVESYVETGEPVGSRTLSRLPDLPLSAATIRNVMADLEECGLLYAPHTSAGRLPTQAGMRMFVNGLLEVGRISEEERTHIDLQCRASGRSVEQALSEALSTLSGLSRCAGLVVAPRIQRSLKHVEFVWLGPRRALVVLVTEDGMVENRILDLPDGVDRSTLTEAGNYLSARLAGRSLDGVRDEIIADLDLQRSTLNALTRRVVEAGLATWTGNDSDKALIVRGQSHLLDDVTAVEDLERIRALFTALETSEQFLRLVELTRDADGVQIFIGAENELFGVTGCAMIVAPYRDSRERIVGAIGVIGPQRINYARIIPMVDYTAKVVGRIIGQS</sequence>
<dbReference type="InterPro" id="IPR021153">
    <property type="entry name" value="HrcA_C"/>
</dbReference>
<evidence type="ECO:0000259" key="6">
    <source>
        <dbReference type="Pfam" id="PF01628"/>
    </source>
</evidence>
<dbReference type="InterPro" id="IPR036390">
    <property type="entry name" value="WH_DNA-bd_sf"/>
</dbReference>
<dbReference type="Proteomes" id="UP001597296">
    <property type="component" value="Unassembled WGS sequence"/>
</dbReference>
<evidence type="ECO:0000256" key="2">
    <source>
        <dbReference type="ARBA" id="ARBA00023015"/>
    </source>
</evidence>
<dbReference type="EMBL" id="JBHUIY010000022">
    <property type="protein sequence ID" value="MFD2234482.1"/>
    <property type="molecule type" value="Genomic_DNA"/>
</dbReference>
<dbReference type="PIRSF" id="PIRSF005485">
    <property type="entry name" value="HrcA"/>
    <property type="match status" value="1"/>
</dbReference>
<dbReference type="InterPro" id="IPR023120">
    <property type="entry name" value="WHTH_transcript_rep_HrcA_IDD"/>
</dbReference>
<evidence type="ECO:0000256" key="4">
    <source>
        <dbReference type="ARBA" id="ARBA00023163"/>
    </source>
</evidence>
<reference evidence="8" key="1">
    <citation type="journal article" date="2019" name="Int. J. Syst. Evol. Microbiol.">
        <title>The Global Catalogue of Microorganisms (GCM) 10K type strain sequencing project: providing services to taxonomists for standard genome sequencing and annotation.</title>
        <authorList>
            <consortium name="The Broad Institute Genomics Platform"/>
            <consortium name="The Broad Institute Genome Sequencing Center for Infectious Disease"/>
            <person name="Wu L."/>
            <person name="Ma J."/>
        </authorList>
    </citation>
    <scope>NUCLEOTIDE SEQUENCE [LARGE SCALE GENOMIC DNA]</scope>
    <source>
        <strain evidence="8">KCTC 15012</strain>
    </source>
</reference>
<dbReference type="Gene3D" id="1.10.10.10">
    <property type="entry name" value="Winged helix-like DNA-binding domain superfamily/Winged helix DNA-binding domain"/>
    <property type="match status" value="1"/>
</dbReference>
<keyword evidence="2 5" id="KW-0805">Transcription regulation</keyword>
<dbReference type="InterPro" id="IPR029016">
    <property type="entry name" value="GAF-like_dom_sf"/>
</dbReference>
<comment type="function">
    <text evidence="5">Negative regulator of class I heat shock genes (grpE-dnaK-dnaJ and groELS operons). Prevents heat-shock induction of these operons.</text>
</comment>
<dbReference type="HAMAP" id="MF_00081">
    <property type="entry name" value="HrcA"/>
    <property type="match status" value="1"/>
</dbReference>
<dbReference type="Gene3D" id="3.30.450.40">
    <property type="match status" value="1"/>
</dbReference>
<dbReference type="PANTHER" id="PTHR34824">
    <property type="entry name" value="HEAT-INDUCIBLE TRANSCRIPTION REPRESSOR HRCA"/>
    <property type="match status" value="1"/>
</dbReference>
<comment type="caution">
    <text evidence="7">The sequence shown here is derived from an EMBL/GenBank/DDBJ whole genome shotgun (WGS) entry which is preliminary data.</text>
</comment>
<dbReference type="Pfam" id="PF01628">
    <property type="entry name" value="HrcA"/>
    <property type="match status" value="1"/>
</dbReference>
<gene>
    <name evidence="5 7" type="primary">hrcA</name>
    <name evidence="7" type="ORF">ACFSNB_11760</name>
</gene>
<feature type="domain" description="Heat-inducible transcription repressor HrcA C-terminal" evidence="6">
    <location>
        <begin position="114"/>
        <end position="336"/>
    </location>
</feature>
<evidence type="ECO:0000256" key="5">
    <source>
        <dbReference type="HAMAP-Rule" id="MF_00081"/>
    </source>
</evidence>
<comment type="similarity">
    <text evidence="5">Belongs to the HrcA family.</text>
</comment>
<evidence type="ECO:0000256" key="1">
    <source>
        <dbReference type="ARBA" id="ARBA00022491"/>
    </source>
</evidence>
<keyword evidence="8" id="KW-1185">Reference proteome</keyword>
<dbReference type="InterPro" id="IPR036388">
    <property type="entry name" value="WH-like_DNA-bd_sf"/>
</dbReference>
<dbReference type="NCBIfam" id="TIGR00331">
    <property type="entry name" value="hrcA"/>
    <property type="match status" value="1"/>
</dbReference>
<evidence type="ECO:0000256" key="3">
    <source>
        <dbReference type="ARBA" id="ARBA00023016"/>
    </source>
</evidence>